<keyword evidence="3" id="KW-1185">Reference proteome</keyword>
<organism evidence="2 3">
    <name type="scientific">Legionella lytica</name>
    <dbReference type="NCBI Taxonomy" id="96232"/>
    <lineage>
        <taxon>Bacteria</taxon>
        <taxon>Pseudomonadati</taxon>
        <taxon>Pseudomonadota</taxon>
        <taxon>Gammaproteobacteria</taxon>
        <taxon>Legionellales</taxon>
        <taxon>Legionellaceae</taxon>
        <taxon>Legionella</taxon>
    </lineage>
</organism>
<feature type="coiled-coil region" evidence="1">
    <location>
        <begin position="103"/>
        <end position="380"/>
    </location>
</feature>
<evidence type="ECO:0000256" key="1">
    <source>
        <dbReference type="SAM" id="Coils"/>
    </source>
</evidence>
<comment type="caution">
    <text evidence="2">The sequence shown here is derived from an EMBL/GenBank/DDBJ whole genome shotgun (WGS) entry which is preliminary data.</text>
</comment>
<feature type="non-terminal residue" evidence="2">
    <location>
        <position position="1"/>
    </location>
</feature>
<protein>
    <recommendedName>
        <fullName evidence="4">Interaptin</fullName>
    </recommendedName>
</protein>
<feature type="coiled-coil region" evidence="1">
    <location>
        <begin position="8"/>
        <end position="70"/>
    </location>
</feature>
<keyword evidence="1" id="KW-0175">Coiled coil</keyword>
<accession>A0ABW8DED8</accession>
<sequence>TVELHKLQEQHQLALDELEQRLRLADSRHQHLADDLQQVQGELDRQVEVVRRLEGEALELNRQNDSLQEQLHSSHQTSEELRLRLIEELKQQQQATETAQLAAHDTLTRLESLQDEHTQLTEKAQLLGQRNEELYSQVGSLETQVEELNKEQTRLQDLVRHEQRTVNEAQATLRQKAQELNSAADKIQQLQHESEETAREYARQVNELQLIIAQKDEHSEGATVELHKLQEQHQLALDELEQRLRLADSRHQHLADDLQHVQGELDRQVEVVRRLEGKALELNRQNDSLQEQLHSSHHSSEEVRLRLVEELKQQQKATETELLTAQATLQLLNSLQEEHAQLIEKAQILHESNRDLTAKVNQLEEAESKIKDEVRLKQLEIERLAGLLKTVGQQKAILSLKSVIEASNAPVLLQVAAVAHSKEELINVGLNAVEVNALEDDAAAFTEINQAAVNRLGALEKNALTLLKEQVRLGDEALLLKVKLATCNKDLNSAGLDEGQIALLKNESVYTQLTKIAVSRLDKNQIAIAAIKEAIEKSINVEFLKTITKATKNDHLTIELSRQYVRDLVNPDAYKKFVDLARERLHTLKASQTKAVPSMLRKANLLIEEEGFLGFKDDKVPSDMLEVGLPLCESTYKGDTEVGPLLKETLGIYKGARIEQGEIARSQKIFQNASQDKVTGVALLVQDHTGRVVDKSYGKFDLQQKTDIALRQAQMFLLNYNANKQLRKKEIYIWGPIQNSNKVYAALLFLKHNDPSLADVVIKSSTVGFAGPQYGWFTRNKVSEQNFIKKHLDLDFLRDKGKLVSEQSAHTRKALYTTEKGKKLIKMSNASLKDLYEGDEITSEGTIKKAPAEEMSNVFVEQRKAKTKINSLLNIFEEDISHVENDRAFRVATLLHKKLKKLKDESFKEPIDVVALKQFSEHAKAAIEQAIPLLEESLGKSYLDNLSNEIGNAITKAIPLATSQSFGAYKQAYTIMREPGQADEDLPTNDLI</sequence>
<evidence type="ECO:0000313" key="2">
    <source>
        <dbReference type="EMBL" id="MFJ1269924.1"/>
    </source>
</evidence>
<gene>
    <name evidence="2" type="ORF">ACD661_15300</name>
</gene>
<dbReference type="Proteomes" id="UP001615550">
    <property type="component" value="Unassembled WGS sequence"/>
</dbReference>
<proteinExistence type="predicted"/>
<reference evidence="2 3" key="1">
    <citation type="submission" date="2024-08" db="EMBL/GenBank/DDBJ databases">
        <title>Draft Genome Sequence of Legionella lytica strain DSB2004, Isolated From a Fire Sprinkler System.</title>
        <authorList>
            <person name="Everhart A.D."/>
            <person name="Kidane D.T."/>
            <person name="Farone A.L."/>
            <person name="Farone M.B."/>
        </authorList>
    </citation>
    <scope>NUCLEOTIDE SEQUENCE [LARGE SCALE GENOMIC DNA]</scope>
    <source>
        <strain evidence="2 3">DSB2004</strain>
    </source>
</reference>
<dbReference type="RefSeq" id="WP_400188739.1">
    <property type="nucleotide sequence ID" value="NZ_JBGORX010000010.1"/>
</dbReference>
<evidence type="ECO:0000313" key="3">
    <source>
        <dbReference type="Proteomes" id="UP001615550"/>
    </source>
</evidence>
<dbReference type="EMBL" id="JBGORX010000010">
    <property type="protein sequence ID" value="MFJ1269924.1"/>
    <property type="molecule type" value="Genomic_DNA"/>
</dbReference>
<evidence type="ECO:0008006" key="4">
    <source>
        <dbReference type="Google" id="ProtNLM"/>
    </source>
</evidence>
<name>A0ABW8DED8_9GAMM</name>